<evidence type="ECO:0000313" key="3">
    <source>
        <dbReference type="EMBL" id="TDD99466.1"/>
    </source>
</evidence>
<dbReference type="Pfam" id="PF18962">
    <property type="entry name" value="Por_Secre_tail"/>
    <property type="match status" value="1"/>
</dbReference>
<evidence type="ECO:0000256" key="1">
    <source>
        <dbReference type="ARBA" id="ARBA00022729"/>
    </source>
</evidence>
<comment type="caution">
    <text evidence="3">The sequence shown here is derived from an EMBL/GenBank/DDBJ whole genome shotgun (WGS) entry which is preliminary data.</text>
</comment>
<dbReference type="NCBIfam" id="TIGR04183">
    <property type="entry name" value="Por_Secre_tail"/>
    <property type="match status" value="1"/>
</dbReference>
<evidence type="ECO:0000259" key="2">
    <source>
        <dbReference type="Pfam" id="PF18962"/>
    </source>
</evidence>
<dbReference type="Gene3D" id="2.40.128.720">
    <property type="match status" value="3"/>
</dbReference>
<gene>
    <name evidence="3" type="ORF">E0F76_01710</name>
</gene>
<evidence type="ECO:0000313" key="4">
    <source>
        <dbReference type="Proteomes" id="UP000295479"/>
    </source>
</evidence>
<sequence>MKKITLLMLIACTITMQGQNKLLSSTQEYYDGSNWQKINATNYEYNTNNNLTVETNYSWDFLNNKWKNSYKYSYTYNLSNKAVEELDQNWNETTNQFENSWKTTHTYTNGMITEQLYSKWTNSQWVNDEKFTISYTNNLPSSSTTYNWAGSQWVLKDRSTVIYNANNRIIGFLTEDWINSQWVNSSRSSYTYNSNNKMITEIYEEWMVNLWNQVDKIENEFDVTGNRVRQILTYGNSISKDEYVYNTSNLMSNYVHPFNDKTGLDNITADFPYVNQIIRVNSFNYNVTTSSFENSSRITYDYNNAIILDKEVFEISTKNLSISPNPSNNYIQVSGIETSENYKMYSASGVEVFKGTISDNEKIDIKNLANGLYFLQFNKGRAAKIIKQ</sequence>
<feature type="domain" description="Secretion system C-terminal sorting" evidence="2">
    <location>
        <begin position="322"/>
        <end position="385"/>
    </location>
</feature>
<dbReference type="AlphaFoldDB" id="A0A4R5CJY5"/>
<name>A0A4R5CJY5_9FLAO</name>
<protein>
    <submittedName>
        <fullName evidence="3">T9SS type A sorting domain-containing protein</fullName>
    </submittedName>
</protein>
<reference evidence="3 4" key="1">
    <citation type="submission" date="2019-03" db="EMBL/GenBank/DDBJ databases">
        <title>Flavobacterium AR-3-4 sp. nov. isolated from arctic soil.</title>
        <authorList>
            <person name="Chaudhary D.K."/>
        </authorList>
    </citation>
    <scope>NUCLEOTIDE SEQUENCE [LARGE SCALE GENOMIC DNA]</scope>
    <source>
        <strain evidence="3 4">AR-3-4</strain>
    </source>
</reference>
<accession>A0A4R5CJY5</accession>
<keyword evidence="1" id="KW-0732">Signal</keyword>
<dbReference type="RefSeq" id="WP_132000630.1">
    <property type="nucleotide sequence ID" value="NZ_SMFK01000001.1"/>
</dbReference>
<proteinExistence type="predicted"/>
<dbReference type="Proteomes" id="UP000295479">
    <property type="component" value="Unassembled WGS sequence"/>
</dbReference>
<dbReference type="OrthoDB" id="1491720at2"/>
<dbReference type="EMBL" id="SMFK01000001">
    <property type="protein sequence ID" value="TDD99466.1"/>
    <property type="molecule type" value="Genomic_DNA"/>
</dbReference>
<keyword evidence="4" id="KW-1185">Reference proteome</keyword>
<organism evidence="3 4">
    <name type="scientific">Flavobacterium cellulosilyticum</name>
    <dbReference type="NCBI Taxonomy" id="2541731"/>
    <lineage>
        <taxon>Bacteria</taxon>
        <taxon>Pseudomonadati</taxon>
        <taxon>Bacteroidota</taxon>
        <taxon>Flavobacteriia</taxon>
        <taxon>Flavobacteriales</taxon>
        <taxon>Flavobacteriaceae</taxon>
        <taxon>Flavobacterium</taxon>
    </lineage>
</organism>
<dbReference type="InterPro" id="IPR026444">
    <property type="entry name" value="Secre_tail"/>
</dbReference>